<keyword evidence="1" id="KW-0347">Helicase</keyword>
<comment type="similarity">
    <text evidence="1">Belongs to the helicase family.</text>
</comment>
<evidence type="ECO:0000259" key="2">
    <source>
        <dbReference type="SMART" id="SM00343"/>
    </source>
</evidence>
<dbReference type="InterPro" id="IPR027417">
    <property type="entry name" value="P-loop_NTPase"/>
</dbReference>
<dbReference type="PANTHER" id="PTHR10492">
    <property type="match status" value="1"/>
</dbReference>
<keyword evidence="1" id="KW-0227">DNA damage</keyword>
<dbReference type="OrthoDB" id="1075553at2759"/>
<proteinExistence type="inferred from homology"/>
<dbReference type="GO" id="GO:0043139">
    <property type="term" value="F:5'-3' DNA helicase activity"/>
    <property type="evidence" value="ECO:0007669"/>
    <property type="project" value="UniProtKB-EC"/>
</dbReference>
<reference evidence="3 4" key="1">
    <citation type="submission" date="2020-12" db="EMBL/GenBank/DDBJ databases">
        <title>Metabolic potential, ecology and presence of endohyphal bacteria is reflected in genomic diversity of Mucoromycotina.</title>
        <authorList>
            <person name="Muszewska A."/>
            <person name="Okrasinska A."/>
            <person name="Steczkiewicz K."/>
            <person name="Drgas O."/>
            <person name="Orlowska M."/>
            <person name="Perlinska-Lenart U."/>
            <person name="Aleksandrzak-Piekarczyk T."/>
            <person name="Szatraj K."/>
            <person name="Zielenkiewicz U."/>
            <person name="Pilsyk S."/>
            <person name="Malc E."/>
            <person name="Mieczkowski P."/>
            <person name="Kruszewska J.S."/>
            <person name="Biernat P."/>
            <person name="Pawlowska J."/>
        </authorList>
    </citation>
    <scope>NUCLEOTIDE SEQUENCE [LARGE SCALE GENOMIC DNA]</scope>
    <source>
        <strain evidence="3 4">CBS 142.35</strain>
    </source>
</reference>
<dbReference type="EMBL" id="JAEPRB010000870">
    <property type="protein sequence ID" value="KAG2210846.1"/>
    <property type="molecule type" value="Genomic_DNA"/>
</dbReference>
<dbReference type="InterPro" id="IPR001878">
    <property type="entry name" value="Znf_CCHC"/>
</dbReference>
<dbReference type="Gene3D" id="3.40.50.300">
    <property type="entry name" value="P-loop containing nucleotide triphosphate hydrolases"/>
    <property type="match status" value="2"/>
</dbReference>
<dbReference type="CDD" id="cd18809">
    <property type="entry name" value="SF1_C_RecD"/>
    <property type="match status" value="1"/>
</dbReference>
<dbReference type="GO" id="GO:0008270">
    <property type="term" value="F:zinc ion binding"/>
    <property type="evidence" value="ECO:0007669"/>
    <property type="project" value="InterPro"/>
</dbReference>
<feature type="domain" description="CCHC-type" evidence="2">
    <location>
        <begin position="55"/>
        <end position="74"/>
    </location>
</feature>
<dbReference type="SUPFAM" id="SSF52540">
    <property type="entry name" value="P-loop containing nucleoside triphosphate hydrolases"/>
    <property type="match status" value="2"/>
</dbReference>
<comment type="caution">
    <text evidence="3">The sequence shown here is derived from an EMBL/GenBank/DDBJ whole genome shotgun (WGS) entry which is preliminary data.</text>
</comment>
<feature type="domain" description="CCHC-type" evidence="2">
    <location>
        <begin position="5"/>
        <end position="24"/>
    </location>
</feature>
<dbReference type="GO" id="GO:0006310">
    <property type="term" value="P:DNA recombination"/>
    <property type="evidence" value="ECO:0007669"/>
    <property type="project" value="UniProtKB-KW"/>
</dbReference>
<dbReference type="GO" id="GO:0003676">
    <property type="term" value="F:nucleic acid binding"/>
    <property type="evidence" value="ECO:0007669"/>
    <property type="project" value="InterPro"/>
</dbReference>
<dbReference type="GO" id="GO:0006281">
    <property type="term" value="P:DNA repair"/>
    <property type="evidence" value="ECO:0007669"/>
    <property type="project" value="UniProtKB-KW"/>
</dbReference>
<sequence length="1543" mass="175556">MSTSICNSCGLPGHQRIFHRDCLNNPNRLAIGNHNETEEREFNFVQTSTAIGAPVCSSCGQEGHQRVTHRDCLNNPNRLAIRERNESDARDLELVHESSENAVPVCSSCGQEGHTRVTHRDCLNNPNNRNESETISSPFIQAHNVARVSSNTIPQRHFLGSMDIECTDCHAQLWVQERVYSSSLRRPRFNLCCQQGSVQLPELSPAPTEIIQRLHDTDPNSVHFRSNIRAYNNVLSFTSLGANIDHTHWTLLPNENEAPAFAQIYVLDTSSAETANRHAVAPIPLNDTILQQLQNMMHRLNPFVTSFQSMAEVSRTHGIDNVRMVIRSENTPDHRRYNAPTADEIGILIVGNDGNENAGTRDIILRTRADGLERISEMHRFYDALHYVLLFPQGDEGWTIEARSGTHKITVMEWYKYRLMVRGNAREDNYLHRFGKLFQQFIVDMYAKMEANRLGFIRHNQSRLRADLYRNVADAMHVGDNDMATVGKRVILPSSFIGFPRHMQQLYQDAMSIVRRFGKPDLFVTMTTNPRWPKIEDSLLPGQRASDRPDLTTRVFRLKLKELMDDLTKHMVLGKVIGHVHTVEFQKRGLPHAHILLILANEDKPQTGADCDDIVSAELPDAEQYPDARATVERHMIHSPCGLLNPRSPCMEDGRCTKRFPKEFNDDTQMNEDGYPVYRRRNNGVYVVKHGNRIDNRWVAPHNVYLCTKYDSHINVEICTSIQSIKYVYKYVFKGHDRSSAAIIQRTGTNSEGNNENDEAVDEIRTFLDARYVSASEGCWRLFSFSLHNEFPSHQRLAIHLENEHTVHFEEGENPEAVVGRAYETTLTAWFQYNQHHQHARQILYPDFPEQHIFIALERHWKLRERGFGGTIGRIYAVSPREVQKYHLRLLLYHVPGATSFDDLRTINSGTPEQQLLPSFQAAARAHGLLTDQQEWSDCLDQAATYQYPHALRHLFAIILVFCHPENPHTLWLEHRNNMSEDFLRAARQDLNDPELQFTDAIYNQALLDIESVLIPLSRSLREFDGSIVPEPVHDGTNIEEPLLIREHRQLSARLALRPERQFEFNNNQQAIYDAINRSIAAPQQQSKLHFVDGPGGTGKTYLFNAILENIRRTNSIALAVATSGTAALLLDGGRTAHSTFKIPLETSETSICGFTPRSDTARLIKLASIIIWDEASMISRDVIETVNRSIQDIMRSVDPDLENIPFGGKVVVFGGDFCQVLPVIPNAERPQIVAQCLNRSSIWRHTEIHHLHINMRVQQAANTVDGTELREFAEYLLWIGNGSEPLVPGTEDRILINSHMLMPRYNTYDLIDAVFGDLHSPNVNMEFLTSRAILTPKNVDVVELNNLILDQFPGEIQEFRSADQVDDPEDQIRYPTELLNSFNPSDLPPHTLKLKVGCPIMLLRNLNTAQGLCNGTRLIVRSFHRYVLEAEIATGPHTGTVVLIPRITLTPSQSRSPIQFKRTQFPIRLAFSMTINKSQGQTFNSVGLYLPDPAFTHGLLYVAMSRVRIPAAIKIMLNPENSTSSEQNGFHTRNIVYNEVLI</sequence>
<protein>
    <recommendedName>
        <fullName evidence="1">ATP-dependent DNA helicase</fullName>
        <ecNumber evidence="1">5.6.2.3</ecNumber>
    </recommendedName>
</protein>
<dbReference type="InterPro" id="IPR049163">
    <property type="entry name" value="Pif1-like_2B_dom"/>
</dbReference>
<gene>
    <name evidence="3" type="ORF">INT45_000778</name>
</gene>
<organism evidence="3 4">
    <name type="scientific">Circinella minor</name>
    <dbReference type="NCBI Taxonomy" id="1195481"/>
    <lineage>
        <taxon>Eukaryota</taxon>
        <taxon>Fungi</taxon>
        <taxon>Fungi incertae sedis</taxon>
        <taxon>Mucoromycota</taxon>
        <taxon>Mucoromycotina</taxon>
        <taxon>Mucoromycetes</taxon>
        <taxon>Mucorales</taxon>
        <taxon>Lichtheimiaceae</taxon>
        <taxon>Circinella</taxon>
    </lineage>
</organism>
<keyword evidence="1" id="KW-0067">ATP-binding</keyword>
<keyword evidence="1" id="KW-0547">Nucleotide-binding</keyword>
<dbReference type="InterPro" id="IPR010285">
    <property type="entry name" value="DNA_helicase_pif1-like_DEAD"/>
</dbReference>
<name>A0A8H7V5G2_9FUNG</name>
<comment type="catalytic activity">
    <reaction evidence="1">
        <text>ATP + H2O = ADP + phosphate + H(+)</text>
        <dbReference type="Rhea" id="RHEA:13065"/>
        <dbReference type="ChEBI" id="CHEBI:15377"/>
        <dbReference type="ChEBI" id="CHEBI:15378"/>
        <dbReference type="ChEBI" id="CHEBI:30616"/>
        <dbReference type="ChEBI" id="CHEBI:43474"/>
        <dbReference type="ChEBI" id="CHEBI:456216"/>
        <dbReference type="EC" id="5.6.2.3"/>
    </reaction>
</comment>
<keyword evidence="1" id="KW-0234">DNA repair</keyword>
<dbReference type="Pfam" id="PF05970">
    <property type="entry name" value="PIF1"/>
    <property type="match status" value="1"/>
</dbReference>
<dbReference type="GO" id="GO:0000723">
    <property type="term" value="P:telomere maintenance"/>
    <property type="evidence" value="ECO:0007669"/>
    <property type="project" value="InterPro"/>
</dbReference>
<dbReference type="PANTHER" id="PTHR10492:SF57">
    <property type="entry name" value="ATP-DEPENDENT DNA HELICASE"/>
    <property type="match status" value="1"/>
</dbReference>
<keyword evidence="1" id="KW-0233">DNA recombination</keyword>
<accession>A0A8H7V5G2</accession>
<keyword evidence="4" id="KW-1185">Reference proteome</keyword>
<dbReference type="EC" id="5.6.2.3" evidence="1"/>
<dbReference type="GO" id="GO:0005524">
    <property type="term" value="F:ATP binding"/>
    <property type="evidence" value="ECO:0007669"/>
    <property type="project" value="UniProtKB-KW"/>
</dbReference>
<comment type="cofactor">
    <cofactor evidence="1">
        <name>Mg(2+)</name>
        <dbReference type="ChEBI" id="CHEBI:18420"/>
    </cofactor>
</comment>
<dbReference type="GO" id="GO:0016787">
    <property type="term" value="F:hydrolase activity"/>
    <property type="evidence" value="ECO:0007669"/>
    <property type="project" value="UniProtKB-KW"/>
</dbReference>
<evidence type="ECO:0000313" key="3">
    <source>
        <dbReference type="EMBL" id="KAG2210846.1"/>
    </source>
</evidence>
<evidence type="ECO:0000256" key="1">
    <source>
        <dbReference type="RuleBase" id="RU363044"/>
    </source>
</evidence>
<evidence type="ECO:0000313" key="4">
    <source>
        <dbReference type="Proteomes" id="UP000646827"/>
    </source>
</evidence>
<dbReference type="SMART" id="SM00343">
    <property type="entry name" value="ZnF_C2HC"/>
    <property type="match status" value="3"/>
</dbReference>
<feature type="domain" description="CCHC-type" evidence="2">
    <location>
        <begin position="105"/>
        <end position="124"/>
    </location>
</feature>
<dbReference type="Pfam" id="PF14214">
    <property type="entry name" value="Helitron_like_N"/>
    <property type="match status" value="1"/>
</dbReference>
<dbReference type="InterPro" id="IPR025476">
    <property type="entry name" value="Helitron_helicase-like"/>
</dbReference>
<keyword evidence="1" id="KW-0378">Hydrolase</keyword>
<dbReference type="Proteomes" id="UP000646827">
    <property type="component" value="Unassembled WGS sequence"/>
</dbReference>
<dbReference type="Pfam" id="PF21530">
    <property type="entry name" value="Pif1_2B_dom"/>
    <property type="match status" value="1"/>
</dbReference>